<evidence type="ECO:0000313" key="2">
    <source>
        <dbReference type="EMBL" id="DAG02177.1"/>
    </source>
</evidence>
<reference evidence="2" key="1">
    <citation type="journal article" date="2021" name="Proc. Natl. Acad. Sci. U.S.A.">
        <title>A Catalog of Tens of Thousands of Viruses from Human Metagenomes Reveals Hidden Associations with Chronic Diseases.</title>
        <authorList>
            <person name="Tisza M.J."/>
            <person name="Buck C.B."/>
        </authorList>
    </citation>
    <scope>NUCLEOTIDE SEQUENCE</scope>
    <source>
        <strain evidence="2">CtC1P1</strain>
    </source>
</reference>
<proteinExistence type="predicted"/>
<organism evidence="2">
    <name type="scientific">Microviridae sp. ctC1P1</name>
    <dbReference type="NCBI Taxonomy" id="2824988"/>
    <lineage>
        <taxon>Viruses</taxon>
        <taxon>Monodnaviria</taxon>
        <taxon>Sangervirae</taxon>
        <taxon>Phixviricota</taxon>
        <taxon>Malgrandaviricetes</taxon>
        <taxon>Petitvirales</taxon>
        <taxon>Microviridae</taxon>
    </lineage>
</organism>
<dbReference type="Pfam" id="PF23343">
    <property type="entry name" value="REP_ORF2-G2P"/>
    <property type="match status" value="1"/>
</dbReference>
<dbReference type="InterPro" id="IPR056906">
    <property type="entry name" value="ORF2/G2P_dom"/>
</dbReference>
<evidence type="ECO:0000259" key="1">
    <source>
        <dbReference type="Pfam" id="PF23343"/>
    </source>
</evidence>
<dbReference type="EMBL" id="BK016206">
    <property type="protein sequence ID" value="DAG02177.1"/>
    <property type="molecule type" value="Genomic_DNA"/>
</dbReference>
<protein>
    <submittedName>
        <fullName evidence="2">Replication associated protein</fullName>
    </submittedName>
</protein>
<sequence length="496" mass="58417">MESVLPLNCRCLEPRKVFNPYSKDSLVVPCGHCKACLLNKNSRLAFQCDLESVSNKYCVFITLTYANRFIPRANFIDATDRPFGCDLYDKETGELLGACDMLEEDRQRLLDKFYLFGDVPYLRKSDLQLFFKRFRYYAGKITKEKVRYFAVGEYGPVHFRPHYHVLLYFNSETLLQACSEIVLSSWRFGRVDCQLSKGKCSSYVASYVNSSVSVPKVFTLSSTRGFCLHSQKLGQGFLQGEREKVYSLTASEFIQRSVVLNGTYKEFRLWRSCYRYFYPKCKGFSDKSARDLSYSYRVYATAKELFPYCETAAELAREIASCVRLFGPSVKGLTYDLPLSEVSKMNDLLSYFYDPVCDMDIDSDLFQRWINRIYIELLTSKHFLYYVCDHPTTYEINRKIRLIQDFYKQLEYLRLTEFFENQSQYYESDFVGDEPLLSDQYGNSFVPYFYDNLNYSMKCYKELVAYKLFESNTLRLAQDRIKHKYLNDKNKIFFNE</sequence>
<feature type="domain" description="Replication-associated protein ORF2/G2P" evidence="1">
    <location>
        <begin position="123"/>
        <end position="209"/>
    </location>
</feature>
<name>A0A8S5V604_9VIRU</name>
<accession>A0A8S5V604</accession>